<dbReference type="AlphaFoldDB" id="A0A1Z1NE26"/>
<geneLocation type="plasmid" evidence="1">
    <name>pZMO1960_1</name>
</geneLocation>
<dbReference type="SUPFAM" id="SSF51695">
    <property type="entry name" value="PLC-like phosphodiesterases"/>
    <property type="match status" value="1"/>
</dbReference>
<dbReference type="GO" id="GO:0006629">
    <property type="term" value="P:lipid metabolic process"/>
    <property type="evidence" value="ECO:0007669"/>
    <property type="project" value="InterPro"/>
</dbReference>
<dbReference type="InterPro" id="IPR017946">
    <property type="entry name" value="PLC-like_Pdiesterase_TIM-brl"/>
</dbReference>
<protein>
    <recommendedName>
        <fullName evidence="2">Calcium-dependent phosphoinositide phospholipase C</fullName>
    </recommendedName>
</protein>
<name>A0A1Z1NE26_ZYMMB</name>
<dbReference type="PROSITE" id="PS50007">
    <property type="entry name" value="PIPLC_X_DOMAIN"/>
    <property type="match status" value="1"/>
</dbReference>
<accession>A0A1Z1NE26</accession>
<reference evidence="1" key="1">
    <citation type="submission" date="2017-06" db="EMBL/GenBank/DDBJ databases">
        <authorList>
            <person name="Kim H.J."/>
            <person name="Triplett B.A."/>
        </authorList>
    </citation>
    <scope>NUCLEOTIDE SEQUENCE</scope>
    <source>
        <strain evidence="1">NRRL B-1960</strain>
        <plasmid evidence="1">pZMO1960_1</plasmid>
    </source>
</reference>
<gene>
    <name evidence="1" type="ORF">B9T50_09160</name>
</gene>
<evidence type="ECO:0008006" key="2">
    <source>
        <dbReference type="Google" id="ProtNLM"/>
    </source>
</evidence>
<sequence length="399" mass="44149">MFKILNKYISICGVIFLESTPHIANANMIPDNTPINKIQVIGTHNSYNLGVDPHIRKVIDDFFASSKEKMSKEKLEEFELAHPNHLSPSETLSYSHPSIKKQLDMGVRSLEIDANADPEGGAYADPILYKILKERGVNSLPSFNVSALKQPGIKILHIPDVDIHSSCPTLRICLTQMKNWSESHPRHIPIFVMIEAKVQPLNLKLSGNPDKTPNFSKIPPFTDETYNEIDQTIVDVLGRNKVITPDDVRGGYPNLEDAVLAGNWPTLGQARGKFIFFLTTATGRDGASAYLNGHPGLKGRMAFMDSEPGKPYAAFVLEDNALIRGDIIRNDVKKGYIVRTRADIDTYEAKKNDLTRAKAAFDSGAQIVSTDYEAAGNAYHTPYVVKLPGKNKGARIVSH</sequence>
<dbReference type="EMBL" id="CP021791">
    <property type="protein sequence ID" value="ARW77718.1"/>
    <property type="molecule type" value="Genomic_DNA"/>
</dbReference>
<dbReference type="GO" id="GO:0008081">
    <property type="term" value="F:phosphoric diester hydrolase activity"/>
    <property type="evidence" value="ECO:0007669"/>
    <property type="project" value="InterPro"/>
</dbReference>
<dbReference type="Gene3D" id="3.20.20.190">
    <property type="entry name" value="Phosphatidylinositol (PI) phosphodiesterase"/>
    <property type="match status" value="1"/>
</dbReference>
<dbReference type="CDD" id="cd08589">
    <property type="entry name" value="PI-PLCc_SaPLC1_like"/>
    <property type="match status" value="1"/>
</dbReference>
<dbReference type="InterPro" id="IPR032075">
    <property type="entry name" value="PI-PLC-C1"/>
</dbReference>
<keyword evidence="1" id="KW-0614">Plasmid</keyword>
<organism evidence="1">
    <name type="scientific">Zymomonas mobilis subsp. mobilis</name>
    <dbReference type="NCBI Taxonomy" id="120045"/>
    <lineage>
        <taxon>Bacteria</taxon>
        <taxon>Pseudomonadati</taxon>
        <taxon>Pseudomonadota</taxon>
        <taxon>Alphaproteobacteria</taxon>
        <taxon>Sphingomonadales</taxon>
        <taxon>Zymomonadaceae</taxon>
        <taxon>Zymomonas</taxon>
    </lineage>
</organism>
<dbReference type="Pfam" id="PF16670">
    <property type="entry name" value="PI-PLC-C1"/>
    <property type="match status" value="1"/>
</dbReference>
<evidence type="ECO:0000313" key="1">
    <source>
        <dbReference type="EMBL" id="ARW77718.1"/>
    </source>
</evidence>
<proteinExistence type="predicted"/>